<dbReference type="Gene3D" id="3.40.50.720">
    <property type="entry name" value="NAD(P)-binding Rossmann-like Domain"/>
    <property type="match status" value="1"/>
</dbReference>
<name>A0ABW4EFH8_9RHOB</name>
<evidence type="ECO:0000256" key="1">
    <source>
        <dbReference type="ARBA" id="ARBA00006484"/>
    </source>
</evidence>
<keyword evidence="2 4" id="KW-0560">Oxidoreductase</keyword>
<evidence type="ECO:0000313" key="4">
    <source>
        <dbReference type="EMBL" id="MFD1508899.1"/>
    </source>
</evidence>
<accession>A0ABW4EFH8</accession>
<evidence type="ECO:0000313" key="5">
    <source>
        <dbReference type="Proteomes" id="UP001597186"/>
    </source>
</evidence>
<feature type="domain" description="Ketoreductase" evidence="3">
    <location>
        <begin position="7"/>
        <end position="195"/>
    </location>
</feature>
<keyword evidence="5" id="KW-1185">Reference proteome</keyword>
<dbReference type="InterPro" id="IPR036291">
    <property type="entry name" value="NAD(P)-bd_dom_sf"/>
</dbReference>
<comment type="caution">
    <text evidence="4">The sequence shown here is derived from an EMBL/GenBank/DDBJ whole genome shotgun (WGS) entry which is preliminary data.</text>
</comment>
<dbReference type="Pfam" id="PF13561">
    <property type="entry name" value="adh_short_C2"/>
    <property type="match status" value="1"/>
</dbReference>
<dbReference type="SUPFAM" id="SSF51735">
    <property type="entry name" value="NAD(P)-binding Rossmann-fold domains"/>
    <property type="match status" value="1"/>
</dbReference>
<dbReference type="RefSeq" id="WP_379913976.1">
    <property type="nucleotide sequence ID" value="NZ_JBHUDD010000041.1"/>
</dbReference>
<dbReference type="InterPro" id="IPR057326">
    <property type="entry name" value="KR_dom"/>
</dbReference>
<dbReference type="Proteomes" id="UP001597186">
    <property type="component" value="Unassembled WGS sequence"/>
</dbReference>
<dbReference type="PANTHER" id="PTHR43639:SF1">
    <property type="entry name" value="SHORT-CHAIN DEHYDROGENASE_REDUCTASE FAMILY PROTEIN"/>
    <property type="match status" value="1"/>
</dbReference>
<evidence type="ECO:0000259" key="3">
    <source>
        <dbReference type="SMART" id="SM00822"/>
    </source>
</evidence>
<evidence type="ECO:0000256" key="2">
    <source>
        <dbReference type="ARBA" id="ARBA00023002"/>
    </source>
</evidence>
<dbReference type="NCBIfam" id="NF006393">
    <property type="entry name" value="PRK08642.1"/>
    <property type="match status" value="1"/>
</dbReference>
<protein>
    <submittedName>
        <fullName evidence="4">3-oxoacyl-ACP reductase</fullName>
        <ecNumber evidence="4">1.1.1.100</ecNumber>
    </submittedName>
</protein>
<sequence length="253" mass="25948">MKQIADQTVLVTGAGRGLGAAIARAFARQGARVAVNYRHSQDAAEALCAEIGPRAQAFQADVTDRAAVAAMVAQITEAMGAPDVLVHNALADFQFNGDARKGLETLDWADMAAQAQVSVGGALNLIAAARPHFAASGFGRVITIGTNLVQNPVVPYHDYTAAKAALMALTRTASRDLGPLGVTVNMVAGGLLRTTDASAATPEAVFDLIAGQTPLGHVTTPAEMADAVLFFASPWARAVTGQTLIVDGGLVCG</sequence>
<reference evidence="5" key="1">
    <citation type="journal article" date="2019" name="Int. J. Syst. Evol. Microbiol.">
        <title>The Global Catalogue of Microorganisms (GCM) 10K type strain sequencing project: providing services to taxonomists for standard genome sequencing and annotation.</title>
        <authorList>
            <consortium name="The Broad Institute Genomics Platform"/>
            <consortium name="The Broad Institute Genome Sequencing Center for Infectious Disease"/>
            <person name="Wu L."/>
            <person name="Ma J."/>
        </authorList>
    </citation>
    <scope>NUCLEOTIDE SEQUENCE [LARGE SCALE GENOMIC DNA]</scope>
    <source>
        <strain evidence="5">CGMCC 1.12477</strain>
    </source>
</reference>
<proteinExistence type="inferred from homology"/>
<gene>
    <name evidence="4" type="ORF">ACFTOW_05745</name>
</gene>
<dbReference type="EC" id="1.1.1.100" evidence="4"/>
<dbReference type="GO" id="GO:0004316">
    <property type="term" value="F:3-oxoacyl-[acyl-carrier-protein] reductase (NADPH) activity"/>
    <property type="evidence" value="ECO:0007669"/>
    <property type="project" value="UniProtKB-EC"/>
</dbReference>
<organism evidence="4 5">
    <name type="scientific">Lacimonas salitolerans</name>
    <dbReference type="NCBI Taxonomy" id="1323750"/>
    <lineage>
        <taxon>Bacteria</taxon>
        <taxon>Pseudomonadati</taxon>
        <taxon>Pseudomonadota</taxon>
        <taxon>Alphaproteobacteria</taxon>
        <taxon>Rhodobacterales</taxon>
        <taxon>Paracoccaceae</taxon>
        <taxon>Lacimonas</taxon>
    </lineage>
</organism>
<dbReference type="PANTHER" id="PTHR43639">
    <property type="entry name" value="OXIDOREDUCTASE, SHORT-CHAIN DEHYDROGENASE/REDUCTASE FAMILY (AFU_ORTHOLOGUE AFUA_5G02870)"/>
    <property type="match status" value="1"/>
</dbReference>
<dbReference type="SMART" id="SM00822">
    <property type="entry name" value="PKS_KR"/>
    <property type="match status" value="1"/>
</dbReference>
<dbReference type="PRINTS" id="PR00081">
    <property type="entry name" value="GDHRDH"/>
</dbReference>
<dbReference type="InterPro" id="IPR002347">
    <property type="entry name" value="SDR_fam"/>
</dbReference>
<dbReference type="PRINTS" id="PR00080">
    <property type="entry name" value="SDRFAMILY"/>
</dbReference>
<comment type="similarity">
    <text evidence="1">Belongs to the short-chain dehydrogenases/reductases (SDR) family.</text>
</comment>
<dbReference type="EMBL" id="JBHUDD010000041">
    <property type="protein sequence ID" value="MFD1508899.1"/>
    <property type="molecule type" value="Genomic_DNA"/>
</dbReference>